<dbReference type="OrthoDB" id="2679825at2759"/>
<evidence type="ECO:0000313" key="2">
    <source>
        <dbReference type="Proteomes" id="UP000241818"/>
    </source>
</evidence>
<evidence type="ECO:0000313" key="1">
    <source>
        <dbReference type="EMBL" id="PSS13296.1"/>
    </source>
</evidence>
<proteinExistence type="predicted"/>
<accession>A0A2T3AX93</accession>
<dbReference type="RefSeq" id="XP_024719287.1">
    <property type="nucleotide sequence ID" value="XM_024868854.1"/>
</dbReference>
<dbReference type="InterPro" id="IPR054208">
    <property type="entry name" value="DUF6914"/>
</dbReference>
<dbReference type="AlphaFoldDB" id="A0A2T3AX93"/>
<keyword evidence="2" id="KW-1185">Reference proteome</keyword>
<dbReference type="InParanoid" id="A0A2T3AX93"/>
<protein>
    <submittedName>
        <fullName evidence="1">Uncharacterized protein</fullName>
    </submittedName>
</protein>
<organism evidence="1 2">
    <name type="scientific">Amorphotheca resinae ATCC 22711</name>
    <dbReference type="NCBI Taxonomy" id="857342"/>
    <lineage>
        <taxon>Eukaryota</taxon>
        <taxon>Fungi</taxon>
        <taxon>Dikarya</taxon>
        <taxon>Ascomycota</taxon>
        <taxon>Pezizomycotina</taxon>
        <taxon>Leotiomycetes</taxon>
        <taxon>Helotiales</taxon>
        <taxon>Amorphothecaceae</taxon>
        <taxon>Amorphotheca</taxon>
    </lineage>
</organism>
<gene>
    <name evidence="1" type="ORF">M430DRAFT_60412</name>
</gene>
<name>A0A2T3AX93_AMORE</name>
<reference evidence="1 2" key="1">
    <citation type="journal article" date="2018" name="New Phytol.">
        <title>Comparative genomics and transcriptomics depict ericoid mycorrhizal fungi as versatile saprotrophs and plant mutualists.</title>
        <authorList>
            <person name="Martino E."/>
            <person name="Morin E."/>
            <person name="Grelet G.A."/>
            <person name="Kuo A."/>
            <person name="Kohler A."/>
            <person name="Daghino S."/>
            <person name="Barry K.W."/>
            <person name="Cichocki N."/>
            <person name="Clum A."/>
            <person name="Dockter R.B."/>
            <person name="Hainaut M."/>
            <person name="Kuo R.C."/>
            <person name="LaButti K."/>
            <person name="Lindahl B.D."/>
            <person name="Lindquist E.A."/>
            <person name="Lipzen A."/>
            <person name="Khouja H.R."/>
            <person name="Magnuson J."/>
            <person name="Murat C."/>
            <person name="Ohm R.A."/>
            <person name="Singer S.W."/>
            <person name="Spatafora J.W."/>
            <person name="Wang M."/>
            <person name="Veneault-Fourrey C."/>
            <person name="Henrissat B."/>
            <person name="Grigoriev I.V."/>
            <person name="Martin F.M."/>
            <person name="Perotto S."/>
        </authorList>
    </citation>
    <scope>NUCLEOTIDE SEQUENCE [LARGE SCALE GENOMIC DNA]</scope>
    <source>
        <strain evidence="1 2">ATCC 22711</strain>
    </source>
</reference>
<dbReference type="EMBL" id="KZ679014">
    <property type="protein sequence ID" value="PSS13296.1"/>
    <property type="molecule type" value="Genomic_DNA"/>
</dbReference>
<dbReference type="GeneID" id="36576935"/>
<sequence>MMAANPTSKFPAPKSPSLVQPVKFFGYFQSIWAHKSVGRRNRAKATSSGKLRLYLALYARLKDPQTYHYALHISPEEETIDPEICQTTKHHCKNILQSTGDTITIPWVYEAVKVNPNHDSRILVRILLGEITQADLAERLFAEVEVIQGDPDFNCITWVHHALLRLHEARVIGTAALFDWDNIQNTSLEYVQKKKQQGRFSTRWEGDSSRVATFDMMLNREITP</sequence>
<dbReference type="Pfam" id="PF21858">
    <property type="entry name" value="DUF6914"/>
    <property type="match status" value="1"/>
</dbReference>
<dbReference type="Proteomes" id="UP000241818">
    <property type="component" value="Unassembled WGS sequence"/>
</dbReference>